<dbReference type="InterPro" id="IPR002047">
    <property type="entry name" value="Adipokinetic_hormone_CS"/>
</dbReference>
<evidence type="ECO:0008006" key="12">
    <source>
        <dbReference type="Google" id="ProtNLM"/>
    </source>
</evidence>
<comment type="caution">
    <text evidence="10">The sequence shown here is derived from an EMBL/GenBank/DDBJ whole genome shotgun (WGS) entry which is preliminary data.</text>
</comment>
<protein>
    <recommendedName>
        <fullName evidence="12">Adipokinetic hormone</fullName>
    </recommendedName>
</protein>
<dbReference type="PROSITE" id="PS00256">
    <property type="entry name" value="AKH"/>
    <property type="match status" value="1"/>
</dbReference>
<evidence type="ECO:0000256" key="3">
    <source>
        <dbReference type="ARBA" id="ARBA00022525"/>
    </source>
</evidence>
<evidence type="ECO:0000256" key="5">
    <source>
        <dbReference type="ARBA" id="ARBA00022729"/>
    </source>
</evidence>
<evidence type="ECO:0000256" key="6">
    <source>
        <dbReference type="ARBA" id="ARBA00022815"/>
    </source>
</evidence>
<keyword evidence="6" id="KW-0027">Amidation</keyword>
<evidence type="ECO:0000256" key="2">
    <source>
        <dbReference type="ARBA" id="ARBA00006145"/>
    </source>
</evidence>
<dbReference type="InterPro" id="IPR010475">
    <property type="entry name" value="AKH/RPCH_hormone"/>
</dbReference>
<evidence type="ECO:0000256" key="7">
    <source>
        <dbReference type="ARBA" id="ARBA00023283"/>
    </source>
</evidence>
<keyword evidence="8" id="KW-0527">Neuropeptide</keyword>
<keyword evidence="5 9" id="KW-0732">Signal</keyword>
<keyword evidence="3" id="KW-0964">Secreted</keyword>
<organism evidence="10 11">
    <name type="scientific">Loxostege sticticalis</name>
    <name type="common">Beet webworm moth</name>
    <dbReference type="NCBI Taxonomy" id="481309"/>
    <lineage>
        <taxon>Eukaryota</taxon>
        <taxon>Metazoa</taxon>
        <taxon>Ecdysozoa</taxon>
        <taxon>Arthropoda</taxon>
        <taxon>Hexapoda</taxon>
        <taxon>Insecta</taxon>
        <taxon>Pterygota</taxon>
        <taxon>Neoptera</taxon>
        <taxon>Endopterygota</taxon>
        <taxon>Lepidoptera</taxon>
        <taxon>Glossata</taxon>
        <taxon>Ditrysia</taxon>
        <taxon>Pyraloidea</taxon>
        <taxon>Crambidae</taxon>
        <taxon>Pyraustinae</taxon>
        <taxon>Loxostege</taxon>
    </lineage>
</organism>
<keyword evidence="11" id="KW-1185">Reference proteome</keyword>
<evidence type="ECO:0000256" key="9">
    <source>
        <dbReference type="SAM" id="SignalP"/>
    </source>
</evidence>
<feature type="signal peptide" evidence="9">
    <location>
        <begin position="1"/>
        <end position="20"/>
    </location>
</feature>
<dbReference type="Proteomes" id="UP001549920">
    <property type="component" value="Unassembled WGS sequence"/>
</dbReference>
<reference evidence="10 11" key="1">
    <citation type="submission" date="2024-06" db="EMBL/GenBank/DDBJ databases">
        <title>A chromosome-level genome assembly of beet webworm, Loxostege sticticalis.</title>
        <authorList>
            <person name="Zhang Y."/>
        </authorList>
    </citation>
    <scope>NUCLEOTIDE SEQUENCE [LARGE SCALE GENOMIC DNA]</scope>
    <source>
        <strain evidence="10">AQ026</strain>
        <tissue evidence="10">Whole body</tissue>
    </source>
</reference>
<sequence length="71" mass="7688">MGRAVLFVVLLAVVLMVAEAQLTFSTGWGQGKRSGNVEVEPCSPEEGLYVLYKLIQSEAEKLVACRDDGKS</sequence>
<evidence type="ECO:0000313" key="10">
    <source>
        <dbReference type="EMBL" id="KAL0868207.1"/>
    </source>
</evidence>
<keyword evidence="7" id="KW-0873">Pyrrolidone carboxylic acid</keyword>
<accession>A0ABR3HCP7</accession>
<evidence type="ECO:0000256" key="1">
    <source>
        <dbReference type="ARBA" id="ARBA00004613"/>
    </source>
</evidence>
<evidence type="ECO:0000256" key="8">
    <source>
        <dbReference type="ARBA" id="ARBA00023320"/>
    </source>
</evidence>
<evidence type="ECO:0000256" key="4">
    <source>
        <dbReference type="ARBA" id="ARBA00022702"/>
    </source>
</evidence>
<evidence type="ECO:0000313" key="11">
    <source>
        <dbReference type="Proteomes" id="UP001549920"/>
    </source>
</evidence>
<keyword evidence="4" id="KW-0372">Hormone</keyword>
<proteinExistence type="inferred from homology"/>
<feature type="chain" id="PRO_5046302668" description="Adipokinetic hormone" evidence="9">
    <location>
        <begin position="21"/>
        <end position="71"/>
    </location>
</feature>
<comment type="similarity">
    <text evidence="2">Belongs to the AKH/HRTH/RPCH family.</text>
</comment>
<dbReference type="Pfam" id="PF06377">
    <property type="entry name" value="Adipokin_hormo"/>
    <property type="match status" value="1"/>
</dbReference>
<name>A0ABR3HCP7_LOXSC</name>
<dbReference type="EMBL" id="JBEUOH010000021">
    <property type="protein sequence ID" value="KAL0868207.1"/>
    <property type="molecule type" value="Genomic_DNA"/>
</dbReference>
<comment type="subcellular location">
    <subcellularLocation>
        <location evidence="1">Secreted</location>
    </subcellularLocation>
</comment>
<gene>
    <name evidence="10" type="ORF">ABMA27_007745</name>
</gene>